<feature type="non-terminal residue" evidence="1">
    <location>
        <position position="221"/>
    </location>
</feature>
<gene>
    <name evidence="1" type="ORF">HER39_12520</name>
</gene>
<dbReference type="GO" id="GO:0016740">
    <property type="term" value="F:transferase activity"/>
    <property type="evidence" value="ECO:0007669"/>
    <property type="project" value="UniProtKB-KW"/>
</dbReference>
<keyword evidence="1" id="KW-0808">Transferase</keyword>
<organism evidence="1 2">
    <name type="scientific">Arthrobacter deserti</name>
    <dbReference type="NCBI Taxonomy" id="1742687"/>
    <lineage>
        <taxon>Bacteria</taxon>
        <taxon>Bacillati</taxon>
        <taxon>Actinomycetota</taxon>
        <taxon>Actinomycetes</taxon>
        <taxon>Micrococcales</taxon>
        <taxon>Micrococcaceae</taxon>
        <taxon>Arthrobacter</taxon>
    </lineage>
</organism>
<keyword evidence="2" id="KW-1185">Reference proteome</keyword>
<reference evidence="1 2" key="1">
    <citation type="submission" date="2020-04" db="EMBL/GenBank/DDBJ databases">
        <authorList>
            <person name="Liu S."/>
        </authorList>
    </citation>
    <scope>NUCLEOTIDE SEQUENCE [LARGE SCALE GENOMIC DNA]</scope>
    <source>
        <strain evidence="1 2">CGMCC 1.15091</strain>
    </source>
</reference>
<comment type="caution">
    <text evidence="1">The sequence shown here is derived from an EMBL/GenBank/DDBJ whole genome shotgun (WGS) entry which is preliminary data.</text>
</comment>
<dbReference type="Proteomes" id="UP000523795">
    <property type="component" value="Unassembled WGS sequence"/>
</dbReference>
<accession>A0ABX1JUB1</accession>
<proteinExistence type="predicted"/>
<protein>
    <submittedName>
        <fullName evidence="1">Polysaccharide pyruvyl transferase family protein</fullName>
    </submittedName>
</protein>
<sequence length="221" mass="23848">ARARPEAEVLLDCPNPASAGDLFREMHPHLQVTDTLWRACTASPRRDPAGVWEHVETQVLAAGRTGNNTGLGQLARAASIHLIGGGYLNAIWRDRVGLVAGMVSTRRISGARLYGTGLGLLPACDGVPELARAFRTFDYVSCRDRSSARQFGLPAGLDDLFLGLMTDLPPLRPARDRARDVMVCLQEDLIGPESFALAAGLLRARIKECLDEGKSVGYVEA</sequence>
<evidence type="ECO:0000313" key="1">
    <source>
        <dbReference type="EMBL" id="NKX51377.1"/>
    </source>
</evidence>
<evidence type="ECO:0000313" key="2">
    <source>
        <dbReference type="Proteomes" id="UP000523795"/>
    </source>
</evidence>
<dbReference type="EMBL" id="JAAZSR010000217">
    <property type="protein sequence ID" value="NKX51377.1"/>
    <property type="molecule type" value="Genomic_DNA"/>
</dbReference>
<name>A0ABX1JUB1_9MICC</name>
<feature type="non-terminal residue" evidence="1">
    <location>
        <position position="1"/>
    </location>
</feature>